<evidence type="ECO:0000256" key="2">
    <source>
        <dbReference type="ARBA" id="ARBA00022857"/>
    </source>
</evidence>
<organism evidence="5 6">
    <name type="scientific">Cellulomonas xiejunii</name>
    <dbReference type="NCBI Taxonomy" id="2968083"/>
    <lineage>
        <taxon>Bacteria</taxon>
        <taxon>Bacillati</taxon>
        <taxon>Actinomycetota</taxon>
        <taxon>Actinomycetes</taxon>
        <taxon>Micrococcales</taxon>
        <taxon>Cellulomonadaceae</taxon>
        <taxon>Cellulomonas</taxon>
    </lineage>
</organism>
<feature type="domain" description="Bacterial bifunctional deaminase-reductase C-terminal" evidence="4">
    <location>
        <begin position="41"/>
        <end position="227"/>
    </location>
</feature>
<reference evidence="5 6" key="1">
    <citation type="submission" date="2022-07" db="EMBL/GenBank/DDBJ databases">
        <title>Novel species in genus cellulomonas.</title>
        <authorList>
            <person name="Ye L."/>
        </authorList>
    </citation>
    <scope>NUCLEOTIDE SEQUENCE [LARGE SCALE GENOMIC DNA]</scope>
    <source>
        <strain evidence="6">zg-B89</strain>
    </source>
</reference>
<dbReference type="Gene3D" id="3.40.430.10">
    <property type="entry name" value="Dihydrofolate Reductase, subunit A"/>
    <property type="match status" value="1"/>
</dbReference>
<dbReference type="InterPro" id="IPR024072">
    <property type="entry name" value="DHFR-like_dom_sf"/>
</dbReference>
<evidence type="ECO:0000259" key="4">
    <source>
        <dbReference type="Pfam" id="PF01872"/>
    </source>
</evidence>
<dbReference type="InterPro" id="IPR002734">
    <property type="entry name" value="RibDG_C"/>
</dbReference>
<evidence type="ECO:0000256" key="3">
    <source>
        <dbReference type="ARBA" id="ARBA00023002"/>
    </source>
</evidence>
<dbReference type="Proteomes" id="UP001316384">
    <property type="component" value="Chromosome"/>
</dbReference>
<dbReference type="Pfam" id="PF01872">
    <property type="entry name" value="RibD_C"/>
    <property type="match status" value="1"/>
</dbReference>
<keyword evidence="2" id="KW-0521">NADP</keyword>
<dbReference type="RefSeq" id="WP_227578588.1">
    <property type="nucleotide sequence ID" value="NZ_CP101987.1"/>
</dbReference>
<evidence type="ECO:0000313" key="6">
    <source>
        <dbReference type="Proteomes" id="UP001316384"/>
    </source>
</evidence>
<comment type="pathway">
    <text evidence="1">Cofactor biosynthesis; riboflavin biosynthesis.</text>
</comment>
<sequence length="265" mass="27387">MPADVELDLLVPARDDRRLAAPPGDGDLVRLFARERADARVRANMVASIDGAATGTDGRSGSLGTPADRRVFAVLRALADVVLVGAGTVRAEGYRELPVAAHLRAAREAAGLAPRIELAVVTRRGDVPRGLRGGPHPPFVVTGAGGAERARAAVGADRALVVPGARDPDSPDLRAAVHVLGARGLRHVLAEGGPRLLADLLAADVVDELCLTTSPLLLAGDAPRPAMGASALDPARRAWLRHLLHASDGTLLACWDLRAPVGSGT</sequence>
<keyword evidence="6" id="KW-1185">Reference proteome</keyword>
<dbReference type="PANTHER" id="PTHR38011:SF7">
    <property type="entry name" value="2,5-DIAMINO-6-RIBOSYLAMINO-4(3H)-PYRIMIDINONE 5'-PHOSPHATE REDUCTASE"/>
    <property type="match status" value="1"/>
</dbReference>
<keyword evidence="3" id="KW-0560">Oxidoreductase</keyword>
<protein>
    <submittedName>
        <fullName evidence="5">Dihydrofolate reductase family protein</fullName>
    </submittedName>
</protein>
<evidence type="ECO:0000256" key="1">
    <source>
        <dbReference type="ARBA" id="ARBA00005104"/>
    </source>
</evidence>
<dbReference type="PANTHER" id="PTHR38011">
    <property type="entry name" value="DIHYDROFOLATE REDUCTASE FAMILY PROTEIN (AFU_ORTHOLOGUE AFUA_8G06820)"/>
    <property type="match status" value="1"/>
</dbReference>
<dbReference type="EMBL" id="CP101987">
    <property type="protein sequence ID" value="UUI73476.1"/>
    <property type="molecule type" value="Genomic_DNA"/>
</dbReference>
<accession>A0ABY5KWA9</accession>
<name>A0ABY5KWA9_9CELL</name>
<gene>
    <name evidence="5" type="ORF">NP048_08630</name>
</gene>
<dbReference type="SUPFAM" id="SSF53597">
    <property type="entry name" value="Dihydrofolate reductase-like"/>
    <property type="match status" value="1"/>
</dbReference>
<evidence type="ECO:0000313" key="5">
    <source>
        <dbReference type="EMBL" id="UUI73476.1"/>
    </source>
</evidence>
<dbReference type="InterPro" id="IPR050765">
    <property type="entry name" value="Riboflavin_Biosynth_HTPR"/>
</dbReference>
<proteinExistence type="predicted"/>